<dbReference type="SUPFAM" id="SSF52540">
    <property type="entry name" value="P-loop containing nucleoside triphosphate hydrolases"/>
    <property type="match status" value="1"/>
</dbReference>
<sequence>MAKPIRERGTLKENLPTLKRLLKLILTSHPVILWTAFIGIIINAAAGVVGSLFIQRLFDDYITPLVKSSNPNFIHLIHAIVIMGGIYLVGVLTAGLYTQLMAILAQKIQLSLRKQMFLHMQTLAISYFDQNDFGDLMSRFTNDIDALLQMIMQSFPQFVSAIFSIVFVTAGMIYLSPFLTIVSLMIFAISIIFLNFLSKRSSKYFNQQQRTIGALDAQIEEILNGQKVVKVFSHEPQVETQFDQLNDNWAEASGKANGYATMLFPFMGNLGTVLYVLIAIVGGFLVLKGSSSLTLGTIAAFLQLSRSFSRPIAQISQQLNNIILALAGGKRIFELLDAHPESDQGTVDLIRVKNENGKLIETSDLKHDEWAWKDNSRYVPLKGNVQFKNVDFGYTKDQLILHDVNLNVKAGQKVALVGPTGAGKTTITSMLNRFYDIDHGEITYDGINIQRIKKDALRRSLGIVLQQTNLFSGTIMDNIRYGRLDATDAEVIASAKLANADSFIRELADGYQTVITGDGSDLSQGQRQMLSIARAALADPPVMILDEATSSIDTQTERKVQAAMDNLMNSRTSFVIAHRLSTIFNADLIVVVENGRIIEQGSHEELIAQRGKYFQLYTGTLTLE</sequence>
<dbReference type="FunFam" id="3.40.50.300:FF:000287">
    <property type="entry name" value="Multidrug ABC transporter ATP-binding protein"/>
    <property type="match status" value="1"/>
</dbReference>
<dbReference type="PANTHER" id="PTHR24221">
    <property type="entry name" value="ATP-BINDING CASSETTE SUB-FAMILY B"/>
    <property type="match status" value="1"/>
</dbReference>
<keyword evidence="4" id="KW-0547">Nucleotide-binding</keyword>
<dbReference type="Pfam" id="PF00005">
    <property type="entry name" value="ABC_tran"/>
    <property type="match status" value="1"/>
</dbReference>
<dbReference type="InterPro" id="IPR039421">
    <property type="entry name" value="Type_1_exporter"/>
</dbReference>
<protein>
    <submittedName>
        <fullName evidence="11">Multidrug ABC transporter ATPase</fullName>
    </submittedName>
</protein>
<proteinExistence type="predicted"/>
<dbReference type="Proteomes" id="UP000051291">
    <property type="component" value="Unassembled WGS sequence"/>
</dbReference>
<dbReference type="Pfam" id="PF00664">
    <property type="entry name" value="ABC_membrane"/>
    <property type="match status" value="1"/>
</dbReference>
<dbReference type="GO" id="GO:0005524">
    <property type="term" value="F:ATP binding"/>
    <property type="evidence" value="ECO:0007669"/>
    <property type="project" value="UniProtKB-KW"/>
</dbReference>
<dbReference type="InterPro" id="IPR027417">
    <property type="entry name" value="P-loop_NTPase"/>
</dbReference>
<dbReference type="InterPro" id="IPR036640">
    <property type="entry name" value="ABC1_TM_sf"/>
</dbReference>
<comment type="caution">
    <text evidence="11">The sequence shown here is derived from an EMBL/GenBank/DDBJ whole genome shotgun (WGS) entry which is preliminary data.</text>
</comment>
<dbReference type="PROSITE" id="PS50893">
    <property type="entry name" value="ABC_TRANSPORTER_2"/>
    <property type="match status" value="1"/>
</dbReference>
<dbReference type="InterPro" id="IPR003439">
    <property type="entry name" value="ABC_transporter-like_ATP-bd"/>
</dbReference>
<reference evidence="11 12" key="1">
    <citation type="journal article" date="2015" name="Genome Announc.">
        <title>Expanding the biotechnology potential of lactobacilli through comparative genomics of 213 strains and associated genera.</title>
        <authorList>
            <person name="Sun Z."/>
            <person name="Harris H.M."/>
            <person name="McCann A."/>
            <person name="Guo C."/>
            <person name="Argimon S."/>
            <person name="Zhang W."/>
            <person name="Yang X."/>
            <person name="Jeffery I.B."/>
            <person name="Cooney J.C."/>
            <person name="Kagawa T.F."/>
            <person name="Liu W."/>
            <person name="Song Y."/>
            <person name="Salvetti E."/>
            <person name="Wrobel A."/>
            <person name="Rasinkangas P."/>
            <person name="Parkhill J."/>
            <person name="Rea M.C."/>
            <person name="O'Sullivan O."/>
            <person name="Ritari J."/>
            <person name="Douillard F.P."/>
            <person name="Paul Ross R."/>
            <person name="Yang R."/>
            <person name="Briner A.E."/>
            <person name="Felis G.E."/>
            <person name="de Vos W.M."/>
            <person name="Barrangou R."/>
            <person name="Klaenhammer T.R."/>
            <person name="Caufield P.W."/>
            <person name="Cui Y."/>
            <person name="Zhang H."/>
            <person name="O'Toole P.W."/>
        </authorList>
    </citation>
    <scope>NUCLEOTIDE SEQUENCE [LARGE SCALE GENOMIC DNA]</scope>
    <source>
        <strain evidence="11 12">DSM 20653</strain>
    </source>
</reference>
<feature type="transmembrane region" description="Helical" evidence="8">
    <location>
        <begin position="263"/>
        <end position="287"/>
    </location>
</feature>
<gene>
    <name evidence="11" type="ORF">FC64_GL001281</name>
</gene>
<feature type="transmembrane region" description="Helical" evidence="8">
    <location>
        <begin position="158"/>
        <end position="175"/>
    </location>
</feature>
<evidence type="ECO:0000256" key="4">
    <source>
        <dbReference type="ARBA" id="ARBA00022741"/>
    </source>
</evidence>
<feature type="domain" description="ABC transporter" evidence="9">
    <location>
        <begin position="385"/>
        <end position="619"/>
    </location>
</feature>
<feature type="transmembrane region" description="Helical" evidence="8">
    <location>
        <begin position="181"/>
        <end position="198"/>
    </location>
</feature>
<accession>A0A0R1ZMC2</accession>
<dbReference type="CDD" id="cd18547">
    <property type="entry name" value="ABC_6TM_Tm288_like"/>
    <property type="match status" value="1"/>
</dbReference>
<comment type="subcellular location">
    <subcellularLocation>
        <location evidence="1">Cell membrane</location>
        <topology evidence="1">Multi-pass membrane protein</topology>
    </subcellularLocation>
</comment>
<dbReference type="RefSeq" id="WP_235804844.1">
    <property type="nucleotide sequence ID" value="NZ_AYYZ01000029.1"/>
</dbReference>
<dbReference type="Gene3D" id="3.40.50.300">
    <property type="entry name" value="P-loop containing nucleotide triphosphate hydrolases"/>
    <property type="match status" value="1"/>
</dbReference>
<feature type="transmembrane region" description="Helical" evidence="8">
    <location>
        <begin position="21"/>
        <end position="54"/>
    </location>
</feature>
<dbReference type="InterPro" id="IPR011527">
    <property type="entry name" value="ABC1_TM_dom"/>
</dbReference>
<dbReference type="GO" id="GO:0140359">
    <property type="term" value="F:ABC-type transporter activity"/>
    <property type="evidence" value="ECO:0007669"/>
    <property type="project" value="InterPro"/>
</dbReference>
<feature type="domain" description="ABC transmembrane type-1" evidence="10">
    <location>
        <begin position="34"/>
        <end position="324"/>
    </location>
</feature>
<evidence type="ECO:0000256" key="6">
    <source>
        <dbReference type="ARBA" id="ARBA00022989"/>
    </source>
</evidence>
<keyword evidence="2" id="KW-0813">Transport</keyword>
<dbReference type="PROSITE" id="PS00211">
    <property type="entry name" value="ABC_TRANSPORTER_1"/>
    <property type="match status" value="1"/>
</dbReference>
<evidence type="ECO:0000313" key="11">
    <source>
        <dbReference type="EMBL" id="KRM52083.1"/>
    </source>
</evidence>
<dbReference type="PATRIC" id="fig|1423820.4.peg.1307"/>
<evidence type="ECO:0000259" key="9">
    <source>
        <dbReference type="PROSITE" id="PS50893"/>
    </source>
</evidence>
<dbReference type="PROSITE" id="PS50929">
    <property type="entry name" value="ABC_TM1F"/>
    <property type="match status" value="1"/>
</dbReference>
<evidence type="ECO:0000259" key="10">
    <source>
        <dbReference type="PROSITE" id="PS50929"/>
    </source>
</evidence>
<dbReference type="InterPro" id="IPR003593">
    <property type="entry name" value="AAA+_ATPase"/>
</dbReference>
<dbReference type="AlphaFoldDB" id="A0A0R1ZMC2"/>
<keyword evidence="3 8" id="KW-0812">Transmembrane</keyword>
<evidence type="ECO:0000256" key="8">
    <source>
        <dbReference type="SAM" id="Phobius"/>
    </source>
</evidence>
<keyword evidence="5" id="KW-0067">ATP-binding</keyword>
<evidence type="ECO:0000256" key="1">
    <source>
        <dbReference type="ARBA" id="ARBA00004651"/>
    </source>
</evidence>
<dbReference type="STRING" id="1423820.FC64_GL001281"/>
<evidence type="ECO:0000256" key="3">
    <source>
        <dbReference type="ARBA" id="ARBA00022692"/>
    </source>
</evidence>
<evidence type="ECO:0000256" key="7">
    <source>
        <dbReference type="ARBA" id="ARBA00023136"/>
    </source>
</evidence>
<evidence type="ECO:0000256" key="5">
    <source>
        <dbReference type="ARBA" id="ARBA00022840"/>
    </source>
</evidence>
<feature type="transmembrane region" description="Helical" evidence="8">
    <location>
        <begin position="74"/>
        <end position="97"/>
    </location>
</feature>
<dbReference type="EMBL" id="AYYZ01000029">
    <property type="protein sequence ID" value="KRM52083.1"/>
    <property type="molecule type" value="Genomic_DNA"/>
</dbReference>
<dbReference type="GO" id="GO:0016887">
    <property type="term" value="F:ATP hydrolysis activity"/>
    <property type="evidence" value="ECO:0007669"/>
    <property type="project" value="InterPro"/>
</dbReference>
<organism evidence="11 12">
    <name type="scientific">Ligilactobacillus araffinosus DSM 20653</name>
    <dbReference type="NCBI Taxonomy" id="1423820"/>
    <lineage>
        <taxon>Bacteria</taxon>
        <taxon>Bacillati</taxon>
        <taxon>Bacillota</taxon>
        <taxon>Bacilli</taxon>
        <taxon>Lactobacillales</taxon>
        <taxon>Lactobacillaceae</taxon>
        <taxon>Ligilactobacillus</taxon>
    </lineage>
</organism>
<dbReference type="InterPro" id="IPR017871">
    <property type="entry name" value="ABC_transporter-like_CS"/>
</dbReference>
<dbReference type="GO" id="GO:0005886">
    <property type="term" value="C:plasma membrane"/>
    <property type="evidence" value="ECO:0007669"/>
    <property type="project" value="UniProtKB-SubCell"/>
</dbReference>
<keyword evidence="12" id="KW-1185">Reference proteome</keyword>
<dbReference type="PANTHER" id="PTHR24221:SF499">
    <property type="entry name" value="FATTY ACID ABC TRANSPORTER ATP-BINDING_PERMEASE PROTEIN"/>
    <property type="match status" value="1"/>
</dbReference>
<dbReference type="SUPFAM" id="SSF90123">
    <property type="entry name" value="ABC transporter transmembrane region"/>
    <property type="match status" value="1"/>
</dbReference>
<keyword evidence="7 8" id="KW-0472">Membrane</keyword>
<keyword evidence="6 8" id="KW-1133">Transmembrane helix</keyword>
<evidence type="ECO:0000256" key="2">
    <source>
        <dbReference type="ARBA" id="ARBA00022448"/>
    </source>
</evidence>
<name>A0A0R1ZMC2_9LACO</name>
<evidence type="ECO:0000313" key="12">
    <source>
        <dbReference type="Proteomes" id="UP000051291"/>
    </source>
</evidence>
<dbReference type="Gene3D" id="1.20.1560.10">
    <property type="entry name" value="ABC transporter type 1, transmembrane domain"/>
    <property type="match status" value="1"/>
</dbReference>
<dbReference type="SMART" id="SM00382">
    <property type="entry name" value="AAA"/>
    <property type="match status" value="1"/>
</dbReference>